<keyword evidence="1 5" id="KW-0547">Nucleotide-binding</keyword>
<evidence type="ECO:0000256" key="5">
    <source>
        <dbReference type="PROSITE-ProRule" id="PRU00560"/>
    </source>
</evidence>
<dbReference type="STRING" id="1817883.A3G31_10500"/>
<evidence type="ECO:0000256" key="3">
    <source>
        <dbReference type="ARBA" id="ARBA00022806"/>
    </source>
</evidence>
<dbReference type="GO" id="GO:0003677">
    <property type="term" value="F:DNA binding"/>
    <property type="evidence" value="ECO:0007669"/>
    <property type="project" value="InterPro"/>
</dbReference>
<name>A0A1F7SMY5_9BACT</name>
<sequence length="283" mass="33016">MKVYKLKKETYPVSSKKFKIDYRKELNSSQLEAVELTEGPYLVIAGAGSGKTRTLIYRVARLIKTDIDAESILLLTFTRRASQDMLRRAASLIDYPCERVSGGTFHSFANTILRRYSKTINFQSNFTILDRSDSEDAINLLRNQLNLNTKEKRFPRKDTIQNIFSMSVNRNLSIELIIGRDYSYFTDHIEDLKKLKETYSKYKLTNFLADYDDLLIFLKQLLKESEEERRLMYVAATRAKCNLFVTYPVNIFDHSRGAVLSKQSRFIDNIPQNILEPWNLLEE</sequence>
<organism evidence="7 8">
    <name type="scientific">Candidatus Schekmanbacteria bacterium RIFCSPLOWO2_12_FULL_38_15</name>
    <dbReference type="NCBI Taxonomy" id="1817883"/>
    <lineage>
        <taxon>Bacteria</taxon>
        <taxon>Candidatus Schekmaniibacteriota</taxon>
    </lineage>
</organism>
<evidence type="ECO:0000256" key="2">
    <source>
        <dbReference type="ARBA" id="ARBA00022801"/>
    </source>
</evidence>
<feature type="domain" description="UvrD-like helicase ATP-binding" evidence="6">
    <location>
        <begin position="24"/>
        <end position="283"/>
    </location>
</feature>
<reference evidence="7 8" key="1">
    <citation type="journal article" date="2016" name="Nat. Commun.">
        <title>Thousands of microbial genomes shed light on interconnected biogeochemical processes in an aquifer system.</title>
        <authorList>
            <person name="Anantharaman K."/>
            <person name="Brown C.T."/>
            <person name="Hug L.A."/>
            <person name="Sharon I."/>
            <person name="Castelle C.J."/>
            <person name="Probst A.J."/>
            <person name="Thomas B.C."/>
            <person name="Singh A."/>
            <person name="Wilkins M.J."/>
            <person name="Karaoz U."/>
            <person name="Brodie E.L."/>
            <person name="Williams K.H."/>
            <person name="Hubbard S.S."/>
            <person name="Banfield J.F."/>
        </authorList>
    </citation>
    <scope>NUCLEOTIDE SEQUENCE [LARGE SCALE GENOMIC DNA]</scope>
</reference>
<dbReference type="InterPro" id="IPR000212">
    <property type="entry name" value="DNA_helicase_UvrD/REP"/>
</dbReference>
<dbReference type="Pfam" id="PF00580">
    <property type="entry name" value="UvrD-helicase"/>
    <property type="match status" value="1"/>
</dbReference>
<dbReference type="Proteomes" id="UP000178082">
    <property type="component" value="Unassembled WGS sequence"/>
</dbReference>
<evidence type="ECO:0000313" key="7">
    <source>
        <dbReference type="EMBL" id="OGL54574.1"/>
    </source>
</evidence>
<dbReference type="CDD" id="cd17932">
    <property type="entry name" value="DEXQc_UvrD"/>
    <property type="match status" value="1"/>
</dbReference>
<dbReference type="GO" id="GO:0043138">
    <property type="term" value="F:3'-5' DNA helicase activity"/>
    <property type="evidence" value="ECO:0007669"/>
    <property type="project" value="TreeGrafter"/>
</dbReference>
<dbReference type="InterPro" id="IPR014016">
    <property type="entry name" value="UvrD-like_ATP-bd"/>
</dbReference>
<feature type="binding site" evidence="5">
    <location>
        <begin position="45"/>
        <end position="52"/>
    </location>
    <ligand>
        <name>ATP</name>
        <dbReference type="ChEBI" id="CHEBI:30616"/>
    </ligand>
</feature>
<dbReference type="EMBL" id="MGDI01000011">
    <property type="protein sequence ID" value="OGL54574.1"/>
    <property type="molecule type" value="Genomic_DNA"/>
</dbReference>
<evidence type="ECO:0000256" key="1">
    <source>
        <dbReference type="ARBA" id="ARBA00022741"/>
    </source>
</evidence>
<proteinExistence type="predicted"/>
<dbReference type="InterPro" id="IPR027417">
    <property type="entry name" value="P-loop_NTPase"/>
</dbReference>
<gene>
    <name evidence="7" type="ORF">A3G31_10500</name>
</gene>
<dbReference type="PANTHER" id="PTHR11070:SF3">
    <property type="entry name" value="DNA 3'-5' HELICASE"/>
    <property type="match status" value="1"/>
</dbReference>
<dbReference type="SUPFAM" id="SSF52540">
    <property type="entry name" value="P-loop containing nucleoside triphosphate hydrolases"/>
    <property type="match status" value="2"/>
</dbReference>
<dbReference type="AlphaFoldDB" id="A0A1F7SMY5"/>
<dbReference type="GO" id="GO:0016787">
    <property type="term" value="F:hydrolase activity"/>
    <property type="evidence" value="ECO:0007669"/>
    <property type="project" value="UniProtKB-UniRule"/>
</dbReference>
<protein>
    <recommendedName>
        <fullName evidence="6">UvrD-like helicase ATP-binding domain-containing protein</fullName>
    </recommendedName>
</protein>
<evidence type="ECO:0000313" key="8">
    <source>
        <dbReference type="Proteomes" id="UP000178082"/>
    </source>
</evidence>
<comment type="caution">
    <text evidence="7">The sequence shown here is derived from an EMBL/GenBank/DDBJ whole genome shotgun (WGS) entry which is preliminary data.</text>
</comment>
<accession>A0A1F7SMY5</accession>
<keyword evidence="3 5" id="KW-0347">Helicase</keyword>
<keyword evidence="2 5" id="KW-0378">Hydrolase</keyword>
<evidence type="ECO:0000256" key="4">
    <source>
        <dbReference type="ARBA" id="ARBA00022840"/>
    </source>
</evidence>
<keyword evidence="4 5" id="KW-0067">ATP-binding</keyword>
<dbReference type="GO" id="GO:0000725">
    <property type="term" value="P:recombinational repair"/>
    <property type="evidence" value="ECO:0007669"/>
    <property type="project" value="TreeGrafter"/>
</dbReference>
<dbReference type="PROSITE" id="PS51198">
    <property type="entry name" value="UVRD_HELICASE_ATP_BIND"/>
    <property type="match status" value="1"/>
</dbReference>
<dbReference type="PANTHER" id="PTHR11070">
    <property type="entry name" value="UVRD / RECB / PCRA DNA HELICASE FAMILY MEMBER"/>
    <property type="match status" value="1"/>
</dbReference>
<dbReference type="Gene3D" id="3.40.50.300">
    <property type="entry name" value="P-loop containing nucleotide triphosphate hydrolases"/>
    <property type="match status" value="2"/>
</dbReference>
<evidence type="ECO:0000259" key="6">
    <source>
        <dbReference type="PROSITE" id="PS51198"/>
    </source>
</evidence>
<dbReference type="GO" id="GO:0005524">
    <property type="term" value="F:ATP binding"/>
    <property type="evidence" value="ECO:0007669"/>
    <property type="project" value="UniProtKB-UniRule"/>
</dbReference>